<evidence type="ECO:0008006" key="2">
    <source>
        <dbReference type="Google" id="ProtNLM"/>
    </source>
</evidence>
<feature type="non-terminal residue" evidence="1">
    <location>
        <position position="69"/>
    </location>
</feature>
<dbReference type="AlphaFoldDB" id="X0UJY6"/>
<protein>
    <recommendedName>
        <fullName evidence="2">B12-binding domain-containing protein</fullName>
    </recommendedName>
</protein>
<organism evidence="1">
    <name type="scientific">marine sediment metagenome</name>
    <dbReference type="NCBI Taxonomy" id="412755"/>
    <lineage>
        <taxon>unclassified sequences</taxon>
        <taxon>metagenomes</taxon>
        <taxon>ecological metagenomes</taxon>
    </lineage>
</organism>
<proteinExistence type="predicted"/>
<sequence length="69" mass="7795">MNKEIKVLLVYPNPAMDNMITLGVSILSRCLKDAGHIVKLFDTTFYESNLVIGDSLREKNLQISKTKIL</sequence>
<dbReference type="EMBL" id="BARS01028809">
    <property type="protein sequence ID" value="GAF99591.1"/>
    <property type="molecule type" value="Genomic_DNA"/>
</dbReference>
<comment type="caution">
    <text evidence="1">The sequence shown here is derived from an EMBL/GenBank/DDBJ whole genome shotgun (WGS) entry which is preliminary data.</text>
</comment>
<evidence type="ECO:0000313" key="1">
    <source>
        <dbReference type="EMBL" id="GAF99591.1"/>
    </source>
</evidence>
<name>X0UJY6_9ZZZZ</name>
<gene>
    <name evidence="1" type="ORF">S01H1_45116</name>
</gene>
<accession>X0UJY6</accession>
<reference evidence="1" key="1">
    <citation type="journal article" date="2014" name="Front. Microbiol.">
        <title>High frequency of phylogenetically diverse reductive dehalogenase-homologous genes in deep subseafloor sedimentary metagenomes.</title>
        <authorList>
            <person name="Kawai M."/>
            <person name="Futagami T."/>
            <person name="Toyoda A."/>
            <person name="Takaki Y."/>
            <person name="Nishi S."/>
            <person name="Hori S."/>
            <person name="Arai W."/>
            <person name="Tsubouchi T."/>
            <person name="Morono Y."/>
            <person name="Uchiyama I."/>
            <person name="Ito T."/>
            <person name="Fujiyama A."/>
            <person name="Inagaki F."/>
            <person name="Takami H."/>
        </authorList>
    </citation>
    <scope>NUCLEOTIDE SEQUENCE</scope>
    <source>
        <strain evidence="1">Expedition CK06-06</strain>
    </source>
</reference>